<proteinExistence type="inferred from homology"/>
<dbReference type="GO" id="GO:0050661">
    <property type="term" value="F:NADP binding"/>
    <property type="evidence" value="ECO:0007669"/>
    <property type="project" value="InterPro"/>
</dbReference>
<dbReference type="GO" id="GO:0050660">
    <property type="term" value="F:flavin adenine dinucleotide binding"/>
    <property type="evidence" value="ECO:0007669"/>
    <property type="project" value="InterPro"/>
</dbReference>
<dbReference type="AlphaFoldDB" id="A0AAI9SZ42"/>
<dbReference type="Pfam" id="PF00743">
    <property type="entry name" value="FMO-like"/>
    <property type="match status" value="2"/>
</dbReference>
<dbReference type="Gene3D" id="3.50.50.60">
    <property type="entry name" value="FAD/NAD(P)-binding domain"/>
    <property type="match status" value="2"/>
</dbReference>
<comment type="similarity">
    <text evidence="1">Belongs to the FMO family.</text>
</comment>
<dbReference type="InterPro" id="IPR050346">
    <property type="entry name" value="FMO-like"/>
</dbReference>
<keyword evidence="3" id="KW-0274">FAD</keyword>
<evidence type="ECO:0000256" key="5">
    <source>
        <dbReference type="ARBA" id="ARBA00023002"/>
    </source>
</evidence>
<accession>A0AAI9SZ42</accession>
<keyword evidence="2" id="KW-0285">Flavoprotein</keyword>
<comment type="caution">
    <text evidence="6">The sequence shown here is derived from an EMBL/GenBank/DDBJ whole genome shotgun (WGS) entry which is preliminary data.</text>
</comment>
<dbReference type="Proteomes" id="UP001202479">
    <property type="component" value="Unassembled WGS sequence"/>
</dbReference>
<evidence type="ECO:0000313" key="6">
    <source>
        <dbReference type="EMBL" id="KAI3405339.2"/>
    </source>
</evidence>
<dbReference type="PIRSF" id="PIRSF000332">
    <property type="entry name" value="FMO"/>
    <property type="match status" value="1"/>
</dbReference>
<dbReference type="PRINTS" id="PR00419">
    <property type="entry name" value="ADXRDTASE"/>
</dbReference>
<keyword evidence="7" id="KW-1185">Reference proteome</keyword>
<keyword evidence="5" id="KW-0560">Oxidoreductase</keyword>
<organism evidence="6 7">
    <name type="scientific">Candida oxycetoniae</name>
    <dbReference type="NCBI Taxonomy" id="497107"/>
    <lineage>
        <taxon>Eukaryota</taxon>
        <taxon>Fungi</taxon>
        <taxon>Dikarya</taxon>
        <taxon>Ascomycota</taxon>
        <taxon>Saccharomycotina</taxon>
        <taxon>Pichiomycetes</taxon>
        <taxon>Debaryomycetaceae</taxon>
        <taxon>Candida/Lodderomyces clade</taxon>
        <taxon>Candida</taxon>
    </lineage>
</organism>
<sequence>MTLDLSTPRFKRIAIIGGGPSGLAAAKALALEPVKFTKIDVFERRDRLGGLWYHNGNKALVHPEVPSTDPGAGEILDKNATKTDEFFSAIYQFMETNIIYRLMQYANVSFSKDELVYPHREQVLEYIDKYVKSIPKKNGVTFYLDSNVNSISKVNNAWQVQVENVGSDVVSQHEYDAVIVANGHFNNPFIPQVSGLAEWNEKLPNTILHSKNFQTPNVFRNKNVLVIGNAASGVDISTQISTVANKVYVSVRDLSKLDFKNDLIEYIGLINEYDYRNRLVTTIDEKIVKDIDVIIFCTGYFYSMPFLKLNSNLNVLDEDGRQVKDLYKQIFNIDDPSISFVALLKNVVPMPIAESQSALIARYYSGRYELPSAKERQIAYKEEIKKKGSGSSFHDFSYPLDVEYRQHLQELIDEKNIRDPGLVAPIWDASLIKDRSETKSCKSKRLHQVVEHVKRLRSEGKDFELPQ</sequence>
<evidence type="ECO:0000256" key="3">
    <source>
        <dbReference type="ARBA" id="ARBA00022827"/>
    </source>
</evidence>
<dbReference type="InterPro" id="IPR020946">
    <property type="entry name" value="Flavin_mOase-like"/>
</dbReference>
<dbReference type="RefSeq" id="XP_049181084.1">
    <property type="nucleotide sequence ID" value="XM_049323002.1"/>
</dbReference>
<dbReference type="EMBL" id="JAHUZD010000039">
    <property type="protein sequence ID" value="KAI3405339.2"/>
    <property type="molecule type" value="Genomic_DNA"/>
</dbReference>
<dbReference type="SUPFAM" id="SSF51905">
    <property type="entry name" value="FAD/NAD(P)-binding domain"/>
    <property type="match status" value="2"/>
</dbReference>
<evidence type="ECO:0000256" key="1">
    <source>
        <dbReference type="ARBA" id="ARBA00009183"/>
    </source>
</evidence>
<keyword evidence="4" id="KW-0521">NADP</keyword>
<gene>
    <name evidence="6" type="ORF">KGF56_001836</name>
</gene>
<dbReference type="PANTHER" id="PTHR23023">
    <property type="entry name" value="DIMETHYLANILINE MONOOXYGENASE"/>
    <property type="match status" value="1"/>
</dbReference>
<name>A0AAI9SZ42_9ASCO</name>
<evidence type="ECO:0000256" key="4">
    <source>
        <dbReference type="ARBA" id="ARBA00022857"/>
    </source>
</evidence>
<dbReference type="GeneID" id="73379453"/>
<reference evidence="6" key="1">
    <citation type="journal article" date="2022" name="DNA Res.">
        <title>Genome analysis of five recently described species of the CUG-Ser clade uncovers Candida theae as a new hybrid lineage with pathogenic potential in the Candida parapsilosis species complex.</title>
        <authorList>
            <person name="Mixao V."/>
            <person name="Del Olmo V."/>
            <person name="Hegedusova E."/>
            <person name="Saus E."/>
            <person name="Pryszcz L."/>
            <person name="Cillingova A."/>
            <person name="Nosek J."/>
            <person name="Gabaldon T."/>
        </authorList>
    </citation>
    <scope>NUCLEOTIDE SEQUENCE</scope>
    <source>
        <strain evidence="6">CBS 10844</strain>
    </source>
</reference>
<dbReference type="Pfam" id="PF13450">
    <property type="entry name" value="NAD_binding_8"/>
    <property type="match status" value="1"/>
</dbReference>
<dbReference type="InterPro" id="IPR000960">
    <property type="entry name" value="Flavin_mOase"/>
</dbReference>
<evidence type="ECO:0000256" key="2">
    <source>
        <dbReference type="ARBA" id="ARBA00022630"/>
    </source>
</evidence>
<dbReference type="InterPro" id="IPR036188">
    <property type="entry name" value="FAD/NAD-bd_sf"/>
</dbReference>
<evidence type="ECO:0000313" key="7">
    <source>
        <dbReference type="Proteomes" id="UP001202479"/>
    </source>
</evidence>
<protein>
    <submittedName>
        <fullName evidence="6">FMO1</fullName>
    </submittedName>
</protein>
<dbReference type="GO" id="GO:0004499">
    <property type="term" value="F:N,N-dimethylaniline monooxygenase activity"/>
    <property type="evidence" value="ECO:0007669"/>
    <property type="project" value="InterPro"/>
</dbReference>